<protein>
    <submittedName>
        <fullName evidence="3">Glycosyltransferase family 1 protein</fullName>
    </submittedName>
</protein>
<evidence type="ECO:0000313" key="4">
    <source>
        <dbReference type="Proteomes" id="UP001341444"/>
    </source>
</evidence>
<dbReference type="InterPro" id="IPR028098">
    <property type="entry name" value="Glyco_trans_4-like_N"/>
</dbReference>
<evidence type="ECO:0000259" key="2">
    <source>
        <dbReference type="Pfam" id="PF13579"/>
    </source>
</evidence>
<dbReference type="Pfam" id="PF00534">
    <property type="entry name" value="Glycos_transf_1"/>
    <property type="match status" value="1"/>
</dbReference>
<name>A0ABU6MKI0_9BACI</name>
<evidence type="ECO:0000313" key="3">
    <source>
        <dbReference type="EMBL" id="MED1205193.1"/>
    </source>
</evidence>
<gene>
    <name evidence="3" type="ORF">P4T90_19270</name>
</gene>
<feature type="domain" description="Glycosyltransferase subfamily 4-like N-terminal" evidence="2">
    <location>
        <begin position="17"/>
        <end position="156"/>
    </location>
</feature>
<dbReference type="PANTHER" id="PTHR45947">
    <property type="entry name" value="SULFOQUINOVOSYL TRANSFERASE SQD2"/>
    <property type="match status" value="1"/>
</dbReference>
<dbReference type="CDD" id="cd03812">
    <property type="entry name" value="GT4_CapH-like"/>
    <property type="match status" value="1"/>
</dbReference>
<feature type="domain" description="Glycosyl transferase family 1" evidence="1">
    <location>
        <begin position="182"/>
        <end position="332"/>
    </location>
</feature>
<dbReference type="PANTHER" id="PTHR45947:SF14">
    <property type="entry name" value="SLL1723 PROTEIN"/>
    <property type="match status" value="1"/>
</dbReference>
<reference evidence="3 4" key="1">
    <citation type="submission" date="2023-03" db="EMBL/GenBank/DDBJ databases">
        <title>Bacillus Genome Sequencing.</title>
        <authorList>
            <person name="Dunlap C."/>
        </authorList>
    </citation>
    <scope>NUCLEOTIDE SEQUENCE [LARGE SCALE GENOMIC DNA]</scope>
    <source>
        <strain evidence="3 4">B-23453</strain>
    </source>
</reference>
<comment type="caution">
    <text evidence="3">The sequence shown here is derived from an EMBL/GenBank/DDBJ whole genome shotgun (WGS) entry which is preliminary data.</text>
</comment>
<dbReference type="EMBL" id="JARMAB010000030">
    <property type="protein sequence ID" value="MED1205193.1"/>
    <property type="molecule type" value="Genomic_DNA"/>
</dbReference>
<dbReference type="RefSeq" id="WP_066262323.1">
    <property type="nucleotide sequence ID" value="NZ_JARMAB010000030.1"/>
</dbReference>
<dbReference type="InterPro" id="IPR050194">
    <property type="entry name" value="Glycosyltransferase_grp1"/>
</dbReference>
<dbReference type="Pfam" id="PF13579">
    <property type="entry name" value="Glyco_trans_4_4"/>
    <property type="match status" value="1"/>
</dbReference>
<accession>A0ABU6MKI0</accession>
<dbReference type="SUPFAM" id="SSF53756">
    <property type="entry name" value="UDP-Glycosyltransferase/glycogen phosphorylase"/>
    <property type="match status" value="1"/>
</dbReference>
<sequence length="372" mass="42043">MGSPLRVLHAVVNMNRGGAEMLIMNAYRNIDRSKVQFDFLTSKEGEFDQEIRSLGGTIYKIPYISESGHIKYLRDLHTFFKKHNNYKVVHSHMDRMSGLVLRVAKAEGVAVRIAHSHNTRSEGNGAVRLYKWYAGHFIKQNATHLMACSTDAAKWLFKKSGTAEILKNAIETERFVFSIKTKKQIRTELNIRDEAFVLGHVGRFNKQKNHSFLIDLFAQFQKEDKNSILILVGEGPLRNGIEKKVRDFQLEERVIILGPRSDIHLLLQAFDIFLFPSLHEGIPVSLIEAQAAGLPCVISDVISKEADLHLGLVEFAALNDHADWAEKLKKIKETNLNRVSDAETIAGQGYDIQKTASRLEQFYLDKIGGDSG</sequence>
<dbReference type="Gene3D" id="3.40.50.2000">
    <property type="entry name" value="Glycogen Phosphorylase B"/>
    <property type="match status" value="2"/>
</dbReference>
<keyword evidence="4" id="KW-1185">Reference proteome</keyword>
<organism evidence="3 4">
    <name type="scientific">Heyndrickxia acidicola</name>
    <dbReference type="NCBI Taxonomy" id="209389"/>
    <lineage>
        <taxon>Bacteria</taxon>
        <taxon>Bacillati</taxon>
        <taxon>Bacillota</taxon>
        <taxon>Bacilli</taxon>
        <taxon>Bacillales</taxon>
        <taxon>Bacillaceae</taxon>
        <taxon>Heyndrickxia</taxon>
    </lineage>
</organism>
<dbReference type="InterPro" id="IPR001296">
    <property type="entry name" value="Glyco_trans_1"/>
</dbReference>
<evidence type="ECO:0000259" key="1">
    <source>
        <dbReference type="Pfam" id="PF00534"/>
    </source>
</evidence>
<proteinExistence type="predicted"/>
<dbReference type="Proteomes" id="UP001341444">
    <property type="component" value="Unassembled WGS sequence"/>
</dbReference>